<dbReference type="EMBL" id="FWXT01000003">
    <property type="protein sequence ID" value="SMC96406.1"/>
    <property type="molecule type" value="Genomic_DNA"/>
</dbReference>
<protein>
    <recommendedName>
        <fullName evidence="3">Outer membrane protein beta-barrel domain-containing protein</fullName>
    </recommendedName>
</protein>
<evidence type="ECO:0008006" key="3">
    <source>
        <dbReference type="Google" id="ProtNLM"/>
    </source>
</evidence>
<dbReference type="STRING" id="151894.SAMN04488524_3770"/>
<accession>A0A1W2DHE8</accession>
<sequence>MLFVITMLWWQKIHLNPKVNIINMKRTIRFMAITAAVVAVFSFTNANAQSADSKALRLGIGLNAGIPTTEGASFVIGGDLRLQKDFSSNISGLLSAGYNHWTLKDDAGSFGMIPVKAGAKIFFAESAYFSGELGAGFSTESGGKTSFLWAPGIGYGFDNGLDLGLRYEGAEVSGGSLGQVALRVAYGFKL</sequence>
<dbReference type="AlphaFoldDB" id="A0A1W2DHE8"/>
<dbReference type="Proteomes" id="UP000192756">
    <property type="component" value="Unassembled WGS sequence"/>
</dbReference>
<evidence type="ECO:0000313" key="2">
    <source>
        <dbReference type="Proteomes" id="UP000192756"/>
    </source>
</evidence>
<evidence type="ECO:0000313" key="1">
    <source>
        <dbReference type="EMBL" id="SMC96406.1"/>
    </source>
</evidence>
<name>A0A1W2DHE8_9SPHI</name>
<organism evidence="1 2">
    <name type="scientific">Pedobacter africanus</name>
    <dbReference type="NCBI Taxonomy" id="151894"/>
    <lineage>
        <taxon>Bacteria</taxon>
        <taxon>Pseudomonadati</taxon>
        <taxon>Bacteroidota</taxon>
        <taxon>Sphingobacteriia</taxon>
        <taxon>Sphingobacteriales</taxon>
        <taxon>Sphingobacteriaceae</taxon>
        <taxon>Pedobacter</taxon>
    </lineage>
</organism>
<reference evidence="2" key="1">
    <citation type="submission" date="2017-04" db="EMBL/GenBank/DDBJ databases">
        <authorList>
            <person name="Varghese N."/>
            <person name="Submissions S."/>
        </authorList>
    </citation>
    <scope>NUCLEOTIDE SEQUENCE [LARGE SCALE GENOMIC DNA]</scope>
    <source>
        <strain evidence="2">DSM 12126</strain>
    </source>
</reference>
<proteinExistence type="predicted"/>
<keyword evidence="2" id="KW-1185">Reference proteome</keyword>
<gene>
    <name evidence="1" type="ORF">SAMN04488524_3770</name>
</gene>